<protein>
    <submittedName>
        <fullName evidence="5">Non-ribosomal peptide synthetase</fullName>
    </submittedName>
</protein>
<dbReference type="PANTHER" id="PTHR45398">
    <property type="match status" value="1"/>
</dbReference>
<evidence type="ECO:0000259" key="4">
    <source>
        <dbReference type="PROSITE" id="PS51149"/>
    </source>
</evidence>
<dbReference type="AlphaFoldDB" id="A0A3A8JFC7"/>
<feature type="modified residue" description="Glycine radical" evidence="2">
    <location>
        <position position="3"/>
    </location>
</feature>
<keyword evidence="1 2" id="KW-0556">Organic radical</keyword>
<dbReference type="CDD" id="cd19531">
    <property type="entry name" value="LCL_NRPS-like"/>
    <property type="match status" value="1"/>
</dbReference>
<dbReference type="Proteomes" id="UP000268313">
    <property type="component" value="Unassembled WGS sequence"/>
</dbReference>
<evidence type="ECO:0000313" key="5">
    <source>
        <dbReference type="EMBL" id="RKG94457.1"/>
    </source>
</evidence>
<evidence type="ECO:0000256" key="2">
    <source>
        <dbReference type="PROSITE-ProRule" id="PRU00493"/>
    </source>
</evidence>
<dbReference type="InterPro" id="IPR001242">
    <property type="entry name" value="Condensation_dom"/>
</dbReference>
<dbReference type="PANTHER" id="PTHR45398:SF1">
    <property type="entry name" value="ENZYME, PUTATIVE (JCVI)-RELATED"/>
    <property type="match status" value="1"/>
</dbReference>
<feature type="region of interest" description="Disordered" evidence="3">
    <location>
        <begin position="23"/>
        <end position="46"/>
    </location>
</feature>
<accession>A0A3A8JFC7</accession>
<comment type="caution">
    <text evidence="5">The sequence shown here is derived from an EMBL/GenBank/DDBJ whole genome shotgun (WGS) entry which is preliminary data.</text>
</comment>
<dbReference type="RefSeq" id="WP_244239483.1">
    <property type="nucleotide sequence ID" value="NZ_RAWE01000331.1"/>
</dbReference>
<organism evidence="5 6">
    <name type="scientific">Corallococcus carmarthensis</name>
    <dbReference type="NCBI Taxonomy" id="2316728"/>
    <lineage>
        <taxon>Bacteria</taxon>
        <taxon>Pseudomonadati</taxon>
        <taxon>Myxococcota</taxon>
        <taxon>Myxococcia</taxon>
        <taxon>Myxococcales</taxon>
        <taxon>Cystobacterineae</taxon>
        <taxon>Myxococcaceae</taxon>
        <taxon>Corallococcus</taxon>
    </lineage>
</organism>
<dbReference type="Pfam" id="PF00668">
    <property type="entry name" value="Condensation"/>
    <property type="match status" value="1"/>
</dbReference>
<evidence type="ECO:0000256" key="1">
    <source>
        <dbReference type="ARBA" id="ARBA00022818"/>
    </source>
</evidence>
<gene>
    <name evidence="5" type="ORF">D7X32_42050</name>
</gene>
<feature type="non-terminal residue" evidence="5">
    <location>
        <position position="531"/>
    </location>
</feature>
<keyword evidence="6" id="KW-1185">Reference proteome</keyword>
<evidence type="ECO:0000313" key="6">
    <source>
        <dbReference type="Proteomes" id="UP000268313"/>
    </source>
</evidence>
<dbReference type="Gene3D" id="3.30.559.30">
    <property type="entry name" value="Nonribosomal peptide synthetase, condensation domain"/>
    <property type="match status" value="1"/>
</dbReference>
<dbReference type="InterPro" id="IPR023213">
    <property type="entry name" value="CAT-like_dom_sf"/>
</dbReference>
<dbReference type="FunFam" id="3.30.559.10:FF:000012">
    <property type="entry name" value="Non-ribosomal peptide synthetase"/>
    <property type="match status" value="1"/>
</dbReference>
<dbReference type="SUPFAM" id="SSF52777">
    <property type="entry name" value="CoA-dependent acyltransferases"/>
    <property type="match status" value="2"/>
</dbReference>
<dbReference type="InterPro" id="IPR001150">
    <property type="entry name" value="Gly_radical"/>
</dbReference>
<dbReference type="GO" id="GO:0003824">
    <property type="term" value="F:catalytic activity"/>
    <property type="evidence" value="ECO:0007669"/>
    <property type="project" value="InterPro"/>
</dbReference>
<dbReference type="Gene3D" id="3.30.559.10">
    <property type="entry name" value="Chloramphenicol acetyltransferase-like domain"/>
    <property type="match status" value="1"/>
</dbReference>
<reference evidence="6" key="1">
    <citation type="submission" date="2018-09" db="EMBL/GenBank/DDBJ databases">
        <authorList>
            <person name="Livingstone P.G."/>
            <person name="Whitworth D.E."/>
        </authorList>
    </citation>
    <scope>NUCLEOTIDE SEQUENCE [LARGE SCALE GENOMIC DNA]</scope>
    <source>
        <strain evidence="6">CA043D</strain>
    </source>
</reference>
<name>A0A3A8JFC7_9BACT</name>
<evidence type="ECO:0000256" key="3">
    <source>
        <dbReference type="SAM" id="MobiDB-lite"/>
    </source>
</evidence>
<dbReference type="PROSITE" id="PS51149">
    <property type="entry name" value="GLY_RADICAL_2"/>
    <property type="match status" value="1"/>
</dbReference>
<dbReference type="EMBL" id="RAWE01000331">
    <property type="protein sequence ID" value="RKG94457.1"/>
    <property type="molecule type" value="Genomic_DNA"/>
</dbReference>
<feature type="domain" description="Glycine radical" evidence="4">
    <location>
        <begin position="1"/>
        <end position="28"/>
    </location>
</feature>
<proteinExistence type="predicted"/>
<sequence>MSGLVQRFGNLSPEKREELMRRLKQEAAGAPAPDAIPPREKSTPPPLSFAQQRLWFIDQLQPGLALYNLPIVLRATGPLNVDAFQRALQALVDRHEVLRTTFTQERGQPVQRIAPAMELTVSAVDLRALPGAERDAEALRLAKAETARPFDLEHGPLLRATWVRLDANDHVLVLVLHHIVFDIWSMGVLVREVLALYDAFSHGRPAALPPPRIQYADWAVWQRGSAQQAVLEKQLAYWRERLTGLEMLELPTDHPRTGSGVRGGALPFRMQQGPWEALKALARKEGLTPFMVLLAALEVMLAHESGQHDVAVGTPVAGRNRREVEGLIGFFVNTVVMRTDLSGNPTLRELLGRVRKTCVEAYAQQDIPLEQIVAALQPGREAGQTPFYRVSFNFQNAPLSEVHIPGLVLRPIVMESGLAKLDLSLQLTEGAEGLTGLWEYSTDLYEERTVRRWMEGFERVVRALVENPERRVGEVEWMGAEERRRVVEEWNQTGKAYGPKGECGHEVFEAVVEARPEAEAVRTEAGGVSYG</sequence>